<keyword evidence="1" id="KW-1133">Transmembrane helix</keyword>
<dbReference type="InterPro" id="IPR045501">
    <property type="entry name" value="DUF6490"/>
</dbReference>
<evidence type="ECO:0000313" key="2">
    <source>
        <dbReference type="EMBL" id="TVU07955.1"/>
    </source>
</evidence>
<dbReference type="Pfam" id="PF20100">
    <property type="entry name" value="DUF6490"/>
    <property type="match status" value="1"/>
</dbReference>
<dbReference type="Proteomes" id="UP000324897">
    <property type="component" value="Chromosome 3"/>
</dbReference>
<name>A0A5J9T990_9POAL</name>
<keyword evidence="1" id="KW-0812">Transmembrane</keyword>
<comment type="caution">
    <text evidence="2">The sequence shown here is derived from an EMBL/GenBank/DDBJ whole genome shotgun (WGS) entry which is preliminary data.</text>
</comment>
<keyword evidence="1" id="KW-0472">Membrane</keyword>
<proteinExistence type="predicted"/>
<dbReference type="OrthoDB" id="737602at2759"/>
<feature type="transmembrane region" description="Helical" evidence="1">
    <location>
        <begin position="127"/>
        <end position="147"/>
    </location>
</feature>
<reference evidence="2 3" key="1">
    <citation type="journal article" date="2019" name="Sci. Rep.">
        <title>A high-quality genome of Eragrostis curvula grass provides insights into Poaceae evolution and supports new strategies to enhance forage quality.</title>
        <authorList>
            <person name="Carballo J."/>
            <person name="Santos B.A.C.M."/>
            <person name="Zappacosta D."/>
            <person name="Garbus I."/>
            <person name="Selva J.P."/>
            <person name="Gallo C.A."/>
            <person name="Diaz A."/>
            <person name="Albertini E."/>
            <person name="Caccamo M."/>
            <person name="Echenique V."/>
        </authorList>
    </citation>
    <scope>NUCLEOTIDE SEQUENCE [LARGE SCALE GENOMIC DNA]</scope>
    <source>
        <strain evidence="3">cv. Victoria</strain>
        <tissue evidence="2">Leaf</tissue>
    </source>
</reference>
<evidence type="ECO:0000313" key="3">
    <source>
        <dbReference type="Proteomes" id="UP000324897"/>
    </source>
</evidence>
<keyword evidence="3" id="KW-1185">Reference proteome</keyword>
<feature type="non-terminal residue" evidence="2">
    <location>
        <position position="1"/>
    </location>
</feature>
<evidence type="ECO:0000256" key="1">
    <source>
        <dbReference type="SAM" id="Phobius"/>
    </source>
</evidence>
<sequence length="155" mass="17055">MATEKTRMADDQQAPLLRRGAPANAAAAADREDVGFSWLTLLGFAFLTFNSAMAIYRSNGDLAAIAFVAFSYIDLVLLFICLRWYEKAAPGSPTRGNLKVAVWILTTLLTMAFSYKVAAIMPMAVKVLVWGMACATVLGGFYAFFVYKEGKFKPW</sequence>
<gene>
    <name evidence="2" type="ORF">EJB05_41334</name>
</gene>
<dbReference type="PANTHER" id="PTHR46610">
    <property type="entry name" value="OS05G0181300 PROTEIN"/>
    <property type="match status" value="1"/>
</dbReference>
<dbReference type="AlphaFoldDB" id="A0A5J9T990"/>
<organism evidence="2 3">
    <name type="scientific">Eragrostis curvula</name>
    <name type="common">weeping love grass</name>
    <dbReference type="NCBI Taxonomy" id="38414"/>
    <lineage>
        <taxon>Eukaryota</taxon>
        <taxon>Viridiplantae</taxon>
        <taxon>Streptophyta</taxon>
        <taxon>Embryophyta</taxon>
        <taxon>Tracheophyta</taxon>
        <taxon>Spermatophyta</taxon>
        <taxon>Magnoliopsida</taxon>
        <taxon>Liliopsida</taxon>
        <taxon>Poales</taxon>
        <taxon>Poaceae</taxon>
        <taxon>PACMAD clade</taxon>
        <taxon>Chloridoideae</taxon>
        <taxon>Eragrostideae</taxon>
        <taxon>Eragrostidinae</taxon>
        <taxon>Eragrostis</taxon>
    </lineage>
</organism>
<feature type="transmembrane region" description="Helical" evidence="1">
    <location>
        <begin position="97"/>
        <end position="115"/>
    </location>
</feature>
<dbReference type="EMBL" id="RWGY01000039">
    <property type="protein sequence ID" value="TVU07955.1"/>
    <property type="molecule type" value="Genomic_DNA"/>
</dbReference>
<dbReference type="PANTHER" id="PTHR46610:SF7">
    <property type="entry name" value="OS02G0216300 PROTEIN"/>
    <property type="match status" value="1"/>
</dbReference>
<protein>
    <submittedName>
        <fullName evidence="2">Uncharacterized protein</fullName>
    </submittedName>
</protein>
<accession>A0A5J9T990</accession>
<dbReference type="Gramene" id="TVU07955">
    <property type="protein sequence ID" value="TVU07955"/>
    <property type="gene ID" value="EJB05_41334"/>
</dbReference>
<feature type="transmembrane region" description="Helical" evidence="1">
    <location>
        <begin position="62"/>
        <end position="85"/>
    </location>
</feature>
<feature type="transmembrane region" description="Helical" evidence="1">
    <location>
        <begin position="36"/>
        <end position="56"/>
    </location>
</feature>